<evidence type="ECO:0000313" key="2">
    <source>
        <dbReference type="EnsemblMetazoa" id="GPAI018893-PA"/>
    </source>
</evidence>
<dbReference type="VEuPathDB" id="VectorBase:GPAI018893"/>
<name>A0A1A9ZM43_GLOPL</name>
<reference evidence="2" key="2">
    <citation type="submission" date="2020-05" db="UniProtKB">
        <authorList>
            <consortium name="EnsemblMetazoa"/>
        </authorList>
    </citation>
    <scope>IDENTIFICATION</scope>
    <source>
        <strain evidence="2">IAEA</strain>
    </source>
</reference>
<organism evidence="2 3">
    <name type="scientific">Glossina pallidipes</name>
    <name type="common">Tsetse fly</name>
    <dbReference type="NCBI Taxonomy" id="7398"/>
    <lineage>
        <taxon>Eukaryota</taxon>
        <taxon>Metazoa</taxon>
        <taxon>Ecdysozoa</taxon>
        <taxon>Arthropoda</taxon>
        <taxon>Hexapoda</taxon>
        <taxon>Insecta</taxon>
        <taxon>Pterygota</taxon>
        <taxon>Neoptera</taxon>
        <taxon>Endopterygota</taxon>
        <taxon>Diptera</taxon>
        <taxon>Brachycera</taxon>
        <taxon>Muscomorpha</taxon>
        <taxon>Hippoboscoidea</taxon>
        <taxon>Glossinidae</taxon>
        <taxon>Glossina</taxon>
    </lineage>
</organism>
<dbReference type="EnsemblMetazoa" id="GPAI018893-RA">
    <property type="protein sequence ID" value="GPAI018893-PA"/>
    <property type="gene ID" value="GPAI018893"/>
</dbReference>
<protein>
    <submittedName>
        <fullName evidence="2">Uncharacterized protein</fullName>
    </submittedName>
</protein>
<evidence type="ECO:0000256" key="1">
    <source>
        <dbReference type="SAM" id="MobiDB-lite"/>
    </source>
</evidence>
<dbReference type="AlphaFoldDB" id="A0A1A9ZM43"/>
<sequence length="270" mass="30599">MVVKKYNHWEDIIFIVYFGNGMVRSNSLRHNIQILLHAVVCWNYIRKHKGKPVQRRNCYMFGYGGRARHIKPKCAEKLRTANCSDSSNVRHADCNENHTSMDSTCPNCALCLQIRDKLNNKNCAQRPKSQNNSSSRGSLSSNMTRRFQSCIMKLVSTFYETQSIGTDVTETIGVDIRNAKGNSTRVINAYFLGGFCSDELERHDKRNLLGGRIVTLIRKSLIFCEVAPIKTNAIEKIGGYCSAKITRKFNRGLLKMMSQNGDFVVSVELA</sequence>
<feature type="compositionally biased region" description="Low complexity" evidence="1">
    <location>
        <begin position="129"/>
        <end position="142"/>
    </location>
</feature>
<accession>A0A1A9ZM43</accession>
<proteinExistence type="predicted"/>
<feature type="region of interest" description="Disordered" evidence="1">
    <location>
        <begin position="123"/>
        <end position="142"/>
    </location>
</feature>
<keyword evidence="3" id="KW-1185">Reference proteome</keyword>
<evidence type="ECO:0000313" key="3">
    <source>
        <dbReference type="Proteomes" id="UP000092445"/>
    </source>
</evidence>
<reference evidence="3" key="1">
    <citation type="submission" date="2014-03" db="EMBL/GenBank/DDBJ databases">
        <authorList>
            <person name="Aksoy S."/>
            <person name="Warren W."/>
            <person name="Wilson R.K."/>
        </authorList>
    </citation>
    <scope>NUCLEOTIDE SEQUENCE [LARGE SCALE GENOMIC DNA]</scope>
    <source>
        <strain evidence="3">IAEA</strain>
    </source>
</reference>
<dbReference type="Proteomes" id="UP000092445">
    <property type="component" value="Unassembled WGS sequence"/>
</dbReference>